<dbReference type="RefSeq" id="WP_106222436.1">
    <property type="nucleotide sequence ID" value="NZ_PVWP01000009.1"/>
</dbReference>
<dbReference type="InterPro" id="IPR012441">
    <property type="entry name" value="DUF1643"/>
</dbReference>
<protein>
    <recommendedName>
        <fullName evidence="3">DUF1643 domain-containing protein</fullName>
    </recommendedName>
</protein>
<accession>A0ABX5F886</accession>
<name>A0ABX5F886_9CHRO</name>
<sequence>MNVSGRAVFSRCGHYRWWLERVWEPQGSRLLFIGLNPSRADHRHDDPTLRRLVAFAAGWGYGGLEVLNLFARISPRPSALALAADPVGAANPAWIRRRVRAAQRPRGPAAAAAPPPLIWLGWGNGGRRCGQDERVLELLAPHRSRLVCLGCTASGAPLHPLYRPAASLLQPYGASCGQSDAAVRAPWPAPPAATPSTCS</sequence>
<comment type="caution">
    <text evidence="1">The sequence shown here is derived from an EMBL/GenBank/DDBJ whole genome shotgun (WGS) entry which is preliminary data.</text>
</comment>
<organism evidence="1 2">
    <name type="scientific">Aphanothece cf. minutissima CCALA 015</name>
    <dbReference type="NCBI Taxonomy" id="2107695"/>
    <lineage>
        <taxon>Bacteria</taxon>
        <taxon>Bacillati</taxon>
        <taxon>Cyanobacteriota</taxon>
        <taxon>Cyanophyceae</taxon>
        <taxon>Oscillatoriophycideae</taxon>
        <taxon>Chroococcales</taxon>
        <taxon>Aphanothecaceae</taxon>
        <taxon>Aphanothece</taxon>
    </lineage>
</organism>
<dbReference type="EMBL" id="PVWP01000009">
    <property type="protein sequence ID" value="PSB36518.1"/>
    <property type="molecule type" value="Genomic_DNA"/>
</dbReference>
<evidence type="ECO:0000313" key="2">
    <source>
        <dbReference type="Proteomes" id="UP000238218"/>
    </source>
</evidence>
<evidence type="ECO:0000313" key="1">
    <source>
        <dbReference type="EMBL" id="PSB36518.1"/>
    </source>
</evidence>
<dbReference type="Pfam" id="PF07799">
    <property type="entry name" value="DUF1643"/>
    <property type="match status" value="1"/>
</dbReference>
<dbReference type="Proteomes" id="UP000238218">
    <property type="component" value="Unassembled WGS sequence"/>
</dbReference>
<keyword evidence="2" id="KW-1185">Reference proteome</keyword>
<reference evidence="1 2" key="2">
    <citation type="submission" date="2018-03" db="EMBL/GenBank/DDBJ databases">
        <title>The ancient ancestry and fast evolution of plastids.</title>
        <authorList>
            <person name="Moore K.R."/>
            <person name="Magnabosco C."/>
            <person name="Momper L."/>
            <person name="Gold D.A."/>
            <person name="Bosak T."/>
            <person name="Fournier G.P."/>
        </authorList>
    </citation>
    <scope>NUCLEOTIDE SEQUENCE [LARGE SCALE GENOMIC DNA]</scope>
    <source>
        <strain evidence="1 2">CCALA 015</strain>
    </source>
</reference>
<reference evidence="1 2" key="1">
    <citation type="submission" date="2018-02" db="EMBL/GenBank/DDBJ databases">
        <authorList>
            <person name="Moore K."/>
            <person name="Momper L."/>
        </authorList>
    </citation>
    <scope>NUCLEOTIDE SEQUENCE [LARGE SCALE GENOMIC DNA]</scope>
    <source>
        <strain evidence="1 2">CCALA 015</strain>
    </source>
</reference>
<proteinExistence type="predicted"/>
<evidence type="ECO:0008006" key="3">
    <source>
        <dbReference type="Google" id="ProtNLM"/>
    </source>
</evidence>
<gene>
    <name evidence="1" type="ORF">C7B81_13155</name>
</gene>